<evidence type="ECO:0000313" key="6">
    <source>
        <dbReference type="EMBL" id="ATR80112.1"/>
    </source>
</evidence>
<protein>
    <recommendedName>
        <fullName evidence="2 4">Biotin carboxyl carrier protein of acetyl-CoA carboxylase</fullName>
    </recommendedName>
</protein>
<dbReference type="AlphaFoldDB" id="A0A2D2LYK3"/>
<dbReference type="PROSITE" id="PS50968">
    <property type="entry name" value="BIOTINYL_LIPOYL"/>
    <property type="match status" value="1"/>
</dbReference>
<dbReference type="SUPFAM" id="SSF51230">
    <property type="entry name" value="Single hybrid motif"/>
    <property type="match status" value="1"/>
</dbReference>
<dbReference type="InterPro" id="IPR011053">
    <property type="entry name" value="Single_hybrid_motif"/>
</dbReference>
<keyword evidence="4" id="KW-0276">Fatty acid metabolism</keyword>
<keyword evidence="4" id="KW-0275">Fatty acid biosynthesis</keyword>
<geneLocation type="plasmid" evidence="7">
    <name>pnp7-5</name>
</geneLocation>
<keyword evidence="4" id="KW-0443">Lipid metabolism</keyword>
<keyword evidence="6" id="KW-0614">Plasmid</keyword>
<dbReference type="UniPathway" id="UPA00094"/>
<evidence type="ECO:0000256" key="3">
    <source>
        <dbReference type="ARBA" id="ARBA00023267"/>
    </source>
</evidence>
<evidence type="ECO:0000256" key="1">
    <source>
        <dbReference type="ARBA" id="ARBA00003761"/>
    </source>
</evidence>
<evidence type="ECO:0000256" key="4">
    <source>
        <dbReference type="RuleBase" id="RU364072"/>
    </source>
</evidence>
<dbReference type="GO" id="GO:0009317">
    <property type="term" value="C:acetyl-CoA carboxylase complex"/>
    <property type="evidence" value="ECO:0007669"/>
    <property type="project" value="InterPro"/>
</dbReference>
<gene>
    <name evidence="6" type="ORF">NP7_12090</name>
</gene>
<dbReference type="InterPro" id="IPR050709">
    <property type="entry name" value="Biotin_Carboxyl_Carrier/Decarb"/>
</dbReference>
<organism evidence="6 7">
    <name type="scientific">Faucicola osloensis</name>
    <name type="common">Moraxella osloensis</name>
    <dbReference type="NCBI Taxonomy" id="34062"/>
    <lineage>
        <taxon>Bacteria</taxon>
        <taxon>Pseudomonadati</taxon>
        <taxon>Pseudomonadota</taxon>
        <taxon>Gammaproteobacteria</taxon>
        <taxon>Moraxellales</taxon>
        <taxon>Moraxellaceae</taxon>
        <taxon>Faucicola</taxon>
    </lineage>
</organism>
<evidence type="ECO:0000313" key="7">
    <source>
        <dbReference type="Proteomes" id="UP000229340"/>
    </source>
</evidence>
<accession>A0A2D2LYK3</accession>
<dbReference type="PANTHER" id="PTHR45266:SF3">
    <property type="entry name" value="OXALOACETATE DECARBOXYLASE ALPHA CHAIN"/>
    <property type="match status" value="1"/>
</dbReference>
<dbReference type="Pfam" id="PF00364">
    <property type="entry name" value="Biotin_lipoyl"/>
    <property type="match status" value="1"/>
</dbReference>
<dbReference type="NCBIfam" id="TIGR00531">
    <property type="entry name" value="BCCP"/>
    <property type="match status" value="1"/>
</dbReference>
<dbReference type="FunFam" id="2.40.50.100:FF:000003">
    <property type="entry name" value="Acetyl-CoA carboxylase biotin carboxyl carrier protein"/>
    <property type="match status" value="1"/>
</dbReference>
<dbReference type="Proteomes" id="UP000229340">
    <property type="component" value="Plasmid pNP7-5"/>
</dbReference>
<feature type="domain" description="Lipoyl-binding" evidence="5">
    <location>
        <begin position="91"/>
        <end position="167"/>
    </location>
</feature>
<keyword evidence="4" id="KW-0444">Lipid biosynthesis</keyword>
<proteinExistence type="predicted"/>
<dbReference type="InterPro" id="IPR000089">
    <property type="entry name" value="Biotin_lipoyl"/>
</dbReference>
<evidence type="ECO:0000259" key="5">
    <source>
        <dbReference type="PROSITE" id="PS50968"/>
    </source>
</evidence>
<comment type="function">
    <text evidence="1 4">This protein is a component of the acetyl coenzyme A carboxylase complex; first, biotin carboxylase catalyzes the carboxylation of the carrier protein and then the transcarboxylase transfers the carboxyl group to form malonyl-CoA.</text>
</comment>
<dbReference type="Gene3D" id="2.40.50.100">
    <property type="match status" value="1"/>
</dbReference>
<sequence length="167" mass="18330">MDINQLAKLIKIAEQANIDEIEIREGQTNIRITCRHASYQTPYQPDRVLHEVATPMFSVAPQPFTLNSNESILANGANESEAIAYPSESNTQTIVSPMVGTFYRKSSPESPAFVEVGQSVAIGDTLCIVEAMKIMHEVKAEQTGTIQAILVNDGDMVEYAQPLFSIV</sequence>
<dbReference type="GO" id="GO:0006633">
    <property type="term" value="P:fatty acid biosynthetic process"/>
    <property type="evidence" value="ECO:0007669"/>
    <property type="project" value="UniProtKB-UniPathway"/>
</dbReference>
<comment type="pathway">
    <text evidence="4">Lipid metabolism; fatty acid biosynthesis.</text>
</comment>
<evidence type="ECO:0000256" key="2">
    <source>
        <dbReference type="ARBA" id="ARBA00017562"/>
    </source>
</evidence>
<dbReference type="CDD" id="cd06850">
    <property type="entry name" value="biotinyl_domain"/>
    <property type="match status" value="1"/>
</dbReference>
<dbReference type="InterPro" id="IPR001249">
    <property type="entry name" value="AcCoA_biotinCC"/>
</dbReference>
<dbReference type="PANTHER" id="PTHR45266">
    <property type="entry name" value="OXALOACETATE DECARBOXYLASE ALPHA CHAIN"/>
    <property type="match status" value="1"/>
</dbReference>
<dbReference type="GO" id="GO:0003989">
    <property type="term" value="F:acetyl-CoA carboxylase activity"/>
    <property type="evidence" value="ECO:0007669"/>
    <property type="project" value="InterPro"/>
</dbReference>
<dbReference type="EMBL" id="CP024448">
    <property type="protein sequence ID" value="ATR80112.1"/>
    <property type="molecule type" value="Genomic_DNA"/>
</dbReference>
<dbReference type="RefSeq" id="WP_100271393.1">
    <property type="nucleotide sequence ID" value="NZ_CP024448.1"/>
</dbReference>
<keyword evidence="3 4" id="KW-0092">Biotin</keyword>
<reference evidence="7" key="1">
    <citation type="submission" date="2017-10" db="EMBL/GenBank/DDBJ databases">
        <title>Complete genome sequence of Moraxella osloensis NP7 isolated from human skin.</title>
        <authorList>
            <person name="Lee K."/>
            <person name="Lim J.Y."/>
            <person name="Hwang I."/>
        </authorList>
    </citation>
    <scope>NUCLEOTIDE SEQUENCE [LARGE SCALE GENOMIC DNA]</scope>
    <source>
        <strain evidence="7">NP7</strain>
        <plasmid evidence="7">pnp7-5</plasmid>
    </source>
</reference>
<dbReference type="PRINTS" id="PR01071">
    <property type="entry name" value="ACOABIOTINCC"/>
</dbReference>
<name>A0A2D2LYK3_FAUOS</name>